<gene>
    <name evidence="1" type="ORF">CR938_01690</name>
</gene>
<dbReference type="OrthoDB" id="5949373at2"/>
<evidence type="ECO:0008006" key="3">
    <source>
        <dbReference type="Google" id="ProtNLM"/>
    </source>
</evidence>
<proteinExistence type="predicted"/>
<dbReference type="RefSeq" id="WP_162123346.1">
    <property type="nucleotide sequence ID" value="NZ_PDWK01000004.1"/>
</dbReference>
<evidence type="ECO:0000313" key="1">
    <source>
        <dbReference type="EMBL" id="KAF1690593.1"/>
    </source>
</evidence>
<dbReference type="Pfam" id="PF11828">
    <property type="entry name" value="DUF3348"/>
    <property type="match status" value="1"/>
</dbReference>
<dbReference type="AlphaFoldDB" id="A0A921TGW7"/>
<reference evidence="1" key="1">
    <citation type="submission" date="2017-10" db="EMBL/GenBank/DDBJ databases">
        <title>Whole genome sequencing of members of genus Pseudoxanthomonas.</title>
        <authorList>
            <person name="Kumar S."/>
            <person name="Bansal K."/>
            <person name="Kaur A."/>
            <person name="Patil P."/>
            <person name="Sharma S."/>
            <person name="Patil P.B."/>
        </authorList>
    </citation>
    <scope>NUCLEOTIDE SEQUENCE</scope>
    <source>
        <strain evidence="1">DSM 22914</strain>
    </source>
</reference>
<name>A0A921TGW7_9GAMM</name>
<dbReference type="InterPro" id="IPR021783">
    <property type="entry name" value="DUF3348"/>
</dbReference>
<evidence type="ECO:0000313" key="2">
    <source>
        <dbReference type="Proteomes" id="UP000717981"/>
    </source>
</evidence>
<protein>
    <recommendedName>
        <fullName evidence="3">DUF3348 family protein</fullName>
    </recommendedName>
</protein>
<dbReference type="EMBL" id="PDWK01000004">
    <property type="protein sequence ID" value="KAF1690593.1"/>
    <property type="molecule type" value="Genomic_DNA"/>
</dbReference>
<comment type="caution">
    <text evidence="1">The sequence shown here is derived from an EMBL/GenBank/DDBJ whole genome shotgun (WGS) entry which is preliminary data.</text>
</comment>
<sequence length="235" mass="24706">METALPRSVAGPAFVRLLASVVQLEGAAPEAGLLEKLGQWVDWNRAVSLARALDGRVAPASAPAAALDGLRAEAARVRAALAAAIADARAWDEAAVDPAGLPEPDAAAEFAGLRRRYLRLQDAIAAATGRLRGQLREALAARSPELARLGEIDAVLEGVLSPREHALLGAVPALLERAFLRLHAQAHDHPAGDADAPASPPPGDWRARFRRDLQALLQAELEVRFSPIDALLAAA</sequence>
<accession>A0A921TGW7</accession>
<keyword evidence="2" id="KW-1185">Reference proteome</keyword>
<organism evidence="1 2">
    <name type="scientific">Pseudoxanthomonas taiwanensis</name>
    <dbReference type="NCBI Taxonomy" id="176598"/>
    <lineage>
        <taxon>Bacteria</taxon>
        <taxon>Pseudomonadati</taxon>
        <taxon>Pseudomonadota</taxon>
        <taxon>Gammaproteobacteria</taxon>
        <taxon>Lysobacterales</taxon>
        <taxon>Lysobacteraceae</taxon>
        <taxon>Pseudoxanthomonas</taxon>
    </lineage>
</organism>
<dbReference type="Proteomes" id="UP000717981">
    <property type="component" value="Unassembled WGS sequence"/>
</dbReference>